<comment type="caution">
    <text evidence="2">The sequence shown here is derived from an EMBL/GenBank/DDBJ whole genome shotgun (WGS) entry which is preliminary data.</text>
</comment>
<keyword evidence="1" id="KW-0812">Transmembrane</keyword>
<feature type="transmembrane region" description="Helical" evidence="1">
    <location>
        <begin position="82"/>
        <end position="102"/>
    </location>
</feature>
<reference evidence="2 3" key="1">
    <citation type="submission" date="2020-05" db="EMBL/GenBank/DDBJ databases">
        <title>Genome Sequencing of Type Strains.</title>
        <authorList>
            <person name="Lemaire J.F."/>
            <person name="Inderbitzin P."/>
            <person name="Gregorio O.A."/>
            <person name="Collins S.B."/>
            <person name="Wespe N."/>
            <person name="Knight-Connoni V."/>
        </authorList>
    </citation>
    <scope>NUCLEOTIDE SEQUENCE [LARGE SCALE GENOMIC DNA]</scope>
    <source>
        <strain evidence="2 3">ATCC 25174</strain>
    </source>
</reference>
<dbReference type="AlphaFoldDB" id="A0A7Y6A1J6"/>
<keyword evidence="1" id="KW-1133">Transmembrane helix</keyword>
<feature type="transmembrane region" description="Helical" evidence="1">
    <location>
        <begin position="314"/>
        <end position="332"/>
    </location>
</feature>
<evidence type="ECO:0000313" key="3">
    <source>
        <dbReference type="Proteomes" id="UP000565724"/>
    </source>
</evidence>
<feature type="transmembrane region" description="Helical" evidence="1">
    <location>
        <begin position="371"/>
        <end position="392"/>
    </location>
</feature>
<evidence type="ECO:0008006" key="4">
    <source>
        <dbReference type="Google" id="ProtNLM"/>
    </source>
</evidence>
<organism evidence="2 3">
    <name type="scientific">Cellulomonas humilata</name>
    <dbReference type="NCBI Taxonomy" id="144055"/>
    <lineage>
        <taxon>Bacteria</taxon>
        <taxon>Bacillati</taxon>
        <taxon>Actinomycetota</taxon>
        <taxon>Actinomycetes</taxon>
        <taxon>Micrococcales</taxon>
        <taxon>Cellulomonadaceae</taxon>
        <taxon>Cellulomonas</taxon>
    </lineage>
</organism>
<sequence length="403" mass="42392">MAKEQARAARLVALALPTAATVSLRLSQFLVLVVLGQIPSSPVRNVLVAAVGTLSAFTIVTESGAANYILSRRQGHLGRGDYRTALAFQALLGLLGAAAAVTLSLTRSGGIVPVHYWLVLVAVAVSQVLDSLLRAARAPLLLGSRDAAYALPEFLLAVGKISTIGVAFATAQLGTLFALPVISLVIASWTIRSVRRDLLPERARVGHVAREIIPFGLTGSVSSMYSQLPVIVSAAVLPVSVTAMLTVACRVIQPLEILPGTASLQLLPRVRRLKRRLSQWWLAFLLTGALLATGALIAAPYIEKLFGLSSWNSLVYLLVAIALVPKAGNYFLAAGAMGYGGIRWRLLATCTVAGFSIASCLLLVGRFGAEGLATTMVVSEILLAVGLGIVLIKLKRNSEGTDS</sequence>
<name>A0A7Y6A1J6_9CELL</name>
<gene>
    <name evidence="2" type="ORF">HP550_06855</name>
</gene>
<feature type="transmembrane region" description="Helical" evidence="1">
    <location>
        <begin position="46"/>
        <end position="70"/>
    </location>
</feature>
<evidence type="ECO:0000313" key="2">
    <source>
        <dbReference type="EMBL" id="NUU16967.1"/>
    </source>
</evidence>
<evidence type="ECO:0000256" key="1">
    <source>
        <dbReference type="SAM" id="Phobius"/>
    </source>
</evidence>
<feature type="transmembrane region" description="Helical" evidence="1">
    <location>
        <begin position="280"/>
        <end position="302"/>
    </location>
</feature>
<dbReference type="RefSeq" id="WP_175346835.1">
    <property type="nucleotide sequence ID" value="NZ_JABMCI010000056.1"/>
</dbReference>
<dbReference type="EMBL" id="JABMCI010000056">
    <property type="protein sequence ID" value="NUU16967.1"/>
    <property type="molecule type" value="Genomic_DNA"/>
</dbReference>
<keyword evidence="3" id="KW-1185">Reference proteome</keyword>
<feature type="transmembrane region" description="Helical" evidence="1">
    <location>
        <begin position="344"/>
        <end position="365"/>
    </location>
</feature>
<accession>A0A7Y6A1J6</accession>
<proteinExistence type="predicted"/>
<keyword evidence="1" id="KW-0472">Membrane</keyword>
<protein>
    <recommendedName>
        <fullName evidence="4">Polysaccharide biosynthesis protein</fullName>
    </recommendedName>
</protein>
<dbReference type="Proteomes" id="UP000565724">
    <property type="component" value="Unassembled WGS sequence"/>
</dbReference>